<dbReference type="InterPro" id="IPR009061">
    <property type="entry name" value="DNA-bd_dom_put_sf"/>
</dbReference>
<evidence type="ECO:0000259" key="1">
    <source>
        <dbReference type="Pfam" id="PF12728"/>
    </source>
</evidence>
<proteinExistence type="predicted"/>
<sequence>MASPEHTDPRAILRSGLPDCYLTPEDLAVKFKLPSVETLYQWRRKGIGPAGFRVGKYIRYDPAVVARWVTEQTDAEAA</sequence>
<accession>A0A6B3C6Y4</accession>
<gene>
    <name evidence="2" type="ORF">G3I71_44310</name>
</gene>
<dbReference type="EMBL" id="JAAGLU010000084">
    <property type="protein sequence ID" value="NEC92621.1"/>
    <property type="molecule type" value="Genomic_DNA"/>
</dbReference>
<organism evidence="2">
    <name type="scientific">Streptomyces sp. SID12501</name>
    <dbReference type="NCBI Taxonomy" id="2706042"/>
    <lineage>
        <taxon>Bacteria</taxon>
        <taxon>Bacillati</taxon>
        <taxon>Actinomycetota</taxon>
        <taxon>Actinomycetes</taxon>
        <taxon>Kitasatosporales</taxon>
        <taxon>Streptomycetaceae</taxon>
        <taxon>Streptomyces</taxon>
    </lineage>
</organism>
<name>A0A6B3C6Y4_9ACTN</name>
<comment type="caution">
    <text evidence="2">The sequence shown here is derived from an EMBL/GenBank/DDBJ whole genome shotgun (WGS) entry which is preliminary data.</text>
</comment>
<feature type="domain" description="Helix-turn-helix" evidence="1">
    <location>
        <begin position="21"/>
        <end position="72"/>
    </location>
</feature>
<dbReference type="SUPFAM" id="SSF46955">
    <property type="entry name" value="Putative DNA-binding domain"/>
    <property type="match status" value="1"/>
</dbReference>
<evidence type="ECO:0000313" key="2">
    <source>
        <dbReference type="EMBL" id="NEC92621.1"/>
    </source>
</evidence>
<dbReference type="AlphaFoldDB" id="A0A6B3C6Y4"/>
<protein>
    <submittedName>
        <fullName evidence="2">Helix-turn-helix domain-containing protein</fullName>
    </submittedName>
</protein>
<dbReference type="RefSeq" id="WP_164324470.1">
    <property type="nucleotide sequence ID" value="NZ_JAAGLU010000084.1"/>
</dbReference>
<dbReference type="Pfam" id="PF12728">
    <property type="entry name" value="HTH_17"/>
    <property type="match status" value="1"/>
</dbReference>
<reference evidence="2" key="1">
    <citation type="submission" date="2020-01" db="EMBL/GenBank/DDBJ databases">
        <title>Insect and environment-associated Actinomycetes.</title>
        <authorList>
            <person name="Currrie C."/>
            <person name="Chevrette M."/>
            <person name="Carlson C."/>
            <person name="Stubbendieck R."/>
            <person name="Wendt-Pienkowski E."/>
        </authorList>
    </citation>
    <scope>NUCLEOTIDE SEQUENCE</scope>
    <source>
        <strain evidence="2">SID12501</strain>
    </source>
</reference>
<dbReference type="InterPro" id="IPR041657">
    <property type="entry name" value="HTH_17"/>
</dbReference>